<dbReference type="PANTHER" id="PTHR32243:SF52">
    <property type="entry name" value="ABC TRANSPORTER PERMEASE PROTEIN"/>
    <property type="match status" value="1"/>
</dbReference>
<dbReference type="Proteomes" id="UP000649604">
    <property type="component" value="Unassembled WGS sequence"/>
</dbReference>
<dbReference type="GO" id="GO:0055085">
    <property type="term" value="P:transmembrane transport"/>
    <property type="evidence" value="ECO:0007669"/>
    <property type="project" value="InterPro"/>
</dbReference>
<evidence type="ECO:0000313" key="9">
    <source>
        <dbReference type="EMBL" id="MBD3325930.1"/>
    </source>
</evidence>
<evidence type="ECO:0000256" key="6">
    <source>
        <dbReference type="ARBA" id="ARBA00023136"/>
    </source>
</evidence>
<proteinExistence type="inferred from homology"/>
<comment type="similarity">
    <text evidence="7">Belongs to the binding-protein-dependent transport system permease family.</text>
</comment>
<gene>
    <name evidence="9" type="ORF">GF339_15190</name>
</gene>
<evidence type="ECO:0000313" key="10">
    <source>
        <dbReference type="Proteomes" id="UP000649604"/>
    </source>
</evidence>
<comment type="subcellular location">
    <subcellularLocation>
        <location evidence="1 7">Cell membrane</location>
        <topology evidence="1 7">Multi-pass membrane protein</topology>
    </subcellularLocation>
</comment>
<dbReference type="Pfam" id="PF00528">
    <property type="entry name" value="BPD_transp_1"/>
    <property type="match status" value="1"/>
</dbReference>
<evidence type="ECO:0000259" key="8">
    <source>
        <dbReference type="PROSITE" id="PS50928"/>
    </source>
</evidence>
<reference evidence="9" key="1">
    <citation type="submission" date="2019-11" db="EMBL/GenBank/DDBJ databases">
        <title>Microbial mats filling the niche in hypersaline microbial mats.</title>
        <authorList>
            <person name="Wong H.L."/>
            <person name="Macleod F.I."/>
            <person name="White R.A. III"/>
            <person name="Burns B.P."/>
        </authorList>
    </citation>
    <scope>NUCLEOTIDE SEQUENCE</scope>
    <source>
        <strain evidence="9">Rbin_158</strain>
    </source>
</reference>
<feature type="transmembrane region" description="Helical" evidence="7">
    <location>
        <begin position="87"/>
        <end position="109"/>
    </location>
</feature>
<evidence type="ECO:0000256" key="5">
    <source>
        <dbReference type="ARBA" id="ARBA00022989"/>
    </source>
</evidence>
<evidence type="ECO:0000256" key="7">
    <source>
        <dbReference type="RuleBase" id="RU363032"/>
    </source>
</evidence>
<feature type="transmembrane region" description="Helical" evidence="7">
    <location>
        <begin position="56"/>
        <end position="81"/>
    </location>
</feature>
<dbReference type="GO" id="GO:0005886">
    <property type="term" value="C:plasma membrane"/>
    <property type="evidence" value="ECO:0007669"/>
    <property type="project" value="UniProtKB-SubCell"/>
</dbReference>
<organism evidence="9 10">
    <name type="scientific">candidate division KSB3 bacterium</name>
    <dbReference type="NCBI Taxonomy" id="2044937"/>
    <lineage>
        <taxon>Bacteria</taxon>
        <taxon>candidate division KSB3</taxon>
    </lineage>
</organism>
<feature type="domain" description="ABC transmembrane type-1" evidence="8">
    <location>
        <begin position="1"/>
        <end position="105"/>
    </location>
</feature>
<protein>
    <submittedName>
        <fullName evidence="9">ABC transporter permease subunit</fullName>
    </submittedName>
</protein>
<dbReference type="PANTHER" id="PTHR32243">
    <property type="entry name" value="MALTOSE TRANSPORT SYSTEM PERMEASE-RELATED"/>
    <property type="match status" value="1"/>
</dbReference>
<dbReference type="InterPro" id="IPR035906">
    <property type="entry name" value="MetI-like_sf"/>
</dbReference>
<dbReference type="EMBL" id="WJJP01000498">
    <property type="protein sequence ID" value="MBD3325930.1"/>
    <property type="molecule type" value="Genomic_DNA"/>
</dbReference>
<evidence type="ECO:0000256" key="4">
    <source>
        <dbReference type="ARBA" id="ARBA00022692"/>
    </source>
</evidence>
<dbReference type="Gene3D" id="1.10.3720.10">
    <property type="entry name" value="MetI-like"/>
    <property type="match status" value="1"/>
</dbReference>
<comment type="caution">
    <text evidence="9">The sequence shown here is derived from an EMBL/GenBank/DDBJ whole genome shotgun (WGS) entry which is preliminary data.</text>
</comment>
<evidence type="ECO:0000256" key="3">
    <source>
        <dbReference type="ARBA" id="ARBA00022475"/>
    </source>
</evidence>
<evidence type="ECO:0000256" key="1">
    <source>
        <dbReference type="ARBA" id="ARBA00004651"/>
    </source>
</evidence>
<keyword evidence="5 7" id="KW-1133">Transmembrane helix</keyword>
<keyword evidence="3" id="KW-1003">Cell membrane</keyword>
<keyword evidence="6 7" id="KW-0472">Membrane</keyword>
<dbReference type="InterPro" id="IPR000515">
    <property type="entry name" value="MetI-like"/>
</dbReference>
<dbReference type="SUPFAM" id="SSF161098">
    <property type="entry name" value="MetI-like"/>
    <property type="match status" value="1"/>
</dbReference>
<name>A0A9D5JXH3_9BACT</name>
<feature type="transmembrane region" description="Helical" evidence="7">
    <location>
        <begin position="28"/>
        <end position="49"/>
    </location>
</feature>
<keyword evidence="4 7" id="KW-0812">Transmembrane</keyword>
<keyword evidence="2 7" id="KW-0813">Transport</keyword>
<dbReference type="InterPro" id="IPR050901">
    <property type="entry name" value="BP-dep_ABC_trans_perm"/>
</dbReference>
<evidence type="ECO:0000256" key="2">
    <source>
        <dbReference type="ARBA" id="ARBA00022448"/>
    </source>
</evidence>
<dbReference type="CDD" id="cd06261">
    <property type="entry name" value="TM_PBP2"/>
    <property type="match status" value="1"/>
</dbReference>
<dbReference type="PROSITE" id="PS50928">
    <property type="entry name" value="ABC_TM1"/>
    <property type="match status" value="1"/>
</dbReference>
<accession>A0A9D5JXH3</accession>
<sequence>LLQRFIRDIPIEVEESALVDGAGTLQRLYRLIVPLMASGIATTAIFCFIFSWNDFIFALVLAPVSAKTLPVASVSLSSWAYINWGKISAASIIITSPILVLVILSRRYLVRGFTFGLK</sequence>
<dbReference type="AlphaFoldDB" id="A0A9D5JXH3"/>
<feature type="non-terminal residue" evidence="9">
    <location>
        <position position="1"/>
    </location>
</feature>